<protein>
    <recommendedName>
        <fullName evidence="2">Tetratricopeptide repeat protein 38</fullName>
    </recommendedName>
</protein>
<evidence type="ECO:0000256" key="2">
    <source>
        <dbReference type="ARBA" id="ARBA00019992"/>
    </source>
</evidence>
<dbReference type="CDD" id="cd05804">
    <property type="entry name" value="StaR_like"/>
    <property type="match status" value="1"/>
</dbReference>
<evidence type="ECO:0000313" key="6">
    <source>
        <dbReference type="EMBL" id="MFC3138477.1"/>
    </source>
</evidence>
<evidence type="ECO:0000256" key="5">
    <source>
        <dbReference type="PROSITE-ProRule" id="PRU00339"/>
    </source>
</evidence>
<dbReference type="SUPFAM" id="SSF48452">
    <property type="entry name" value="TPR-like"/>
    <property type="match status" value="1"/>
</dbReference>
<gene>
    <name evidence="6" type="ORF">ACFOE0_09800</name>
</gene>
<dbReference type="PANTHER" id="PTHR16263">
    <property type="entry name" value="TETRATRICOPEPTIDE REPEAT PROTEIN 38"/>
    <property type="match status" value="1"/>
</dbReference>
<dbReference type="Proteomes" id="UP001595621">
    <property type="component" value="Unassembled WGS sequence"/>
</dbReference>
<evidence type="ECO:0000313" key="7">
    <source>
        <dbReference type="Proteomes" id="UP001595621"/>
    </source>
</evidence>
<proteinExistence type="inferred from homology"/>
<organism evidence="6 7">
    <name type="scientific">Shewanella submarina</name>
    <dbReference type="NCBI Taxonomy" id="2016376"/>
    <lineage>
        <taxon>Bacteria</taxon>
        <taxon>Pseudomonadati</taxon>
        <taxon>Pseudomonadota</taxon>
        <taxon>Gammaproteobacteria</taxon>
        <taxon>Alteromonadales</taxon>
        <taxon>Shewanellaceae</taxon>
        <taxon>Shewanella</taxon>
    </lineage>
</organism>
<dbReference type="InterPro" id="IPR011990">
    <property type="entry name" value="TPR-like_helical_dom_sf"/>
</dbReference>
<dbReference type="Gene3D" id="1.25.40.10">
    <property type="entry name" value="Tetratricopeptide repeat domain"/>
    <property type="match status" value="1"/>
</dbReference>
<comment type="similarity">
    <text evidence="1">Belongs to the TTC38 family.</text>
</comment>
<dbReference type="RefSeq" id="WP_248935703.1">
    <property type="nucleotide sequence ID" value="NZ_JAKILF010000003.1"/>
</dbReference>
<sequence length="453" mass="51348">METDIRGLALTGLDVDGVSKYDAMIQALFDYRPNIASYLQPIIDSYPECVMPGVILGYSMASEGRFSTLPRVAIIAADLCERYGTVTRREQMHIDAVSSLAKGNLKQAIEIWDSLLALWPLDLVAFRQMSLNLFWLGQRRRLADLCARLMPAWGKDTPQYGFFIGPLGFALEEIGQYARAEEYAREAVELNPSDMWAVHAVAHVLEMQGRNREGITWLQPKSKQFHQHNAFVGHLWWHLALFHLESGDIDQVQSLFDDQIYPQHSDFYLDIQNAASLLTRLDFLGVNTETRWAQMADAVIKAHGDYLYGFTELHSAIVLARNGEFGRLGQLNDDLEQRLSPSASEPWLTAQLTRAITEFHSGQSSNAAKRMAPLRYDQLALGGSHAQQDLLLQYRIMAYRQASDLAGMKSALKERLSKRMPLDDMTEFRSRLSEIDKLTLNSDIRQYLQKVSA</sequence>
<dbReference type="PANTHER" id="PTHR16263:SF4">
    <property type="entry name" value="TETRATRICOPEPTIDE REPEAT PROTEIN 38"/>
    <property type="match status" value="1"/>
</dbReference>
<evidence type="ECO:0000256" key="4">
    <source>
        <dbReference type="ARBA" id="ARBA00022803"/>
    </source>
</evidence>
<dbReference type="InterPro" id="IPR033891">
    <property type="entry name" value="TTC38"/>
</dbReference>
<keyword evidence="4 5" id="KW-0802">TPR repeat</keyword>
<dbReference type="EMBL" id="JBHRTD010000012">
    <property type="protein sequence ID" value="MFC3138477.1"/>
    <property type="molecule type" value="Genomic_DNA"/>
</dbReference>
<comment type="caution">
    <text evidence="6">The sequence shown here is derived from an EMBL/GenBank/DDBJ whole genome shotgun (WGS) entry which is preliminary data.</text>
</comment>
<name>A0ABV7GHE9_9GAMM</name>
<dbReference type="PROSITE" id="PS50005">
    <property type="entry name" value="TPR"/>
    <property type="match status" value="1"/>
</dbReference>
<accession>A0ABV7GHE9</accession>
<keyword evidence="3" id="KW-0677">Repeat</keyword>
<evidence type="ECO:0000256" key="1">
    <source>
        <dbReference type="ARBA" id="ARBA00005857"/>
    </source>
</evidence>
<feature type="repeat" description="TPR" evidence="5">
    <location>
        <begin position="161"/>
        <end position="194"/>
    </location>
</feature>
<dbReference type="InterPro" id="IPR019734">
    <property type="entry name" value="TPR_rpt"/>
</dbReference>
<evidence type="ECO:0000256" key="3">
    <source>
        <dbReference type="ARBA" id="ARBA00022737"/>
    </source>
</evidence>
<reference evidence="7" key="1">
    <citation type="journal article" date="2019" name="Int. J. Syst. Evol. Microbiol.">
        <title>The Global Catalogue of Microorganisms (GCM) 10K type strain sequencing project: providing services to taxonomists for standard genome sequencing and annotation.</title>
        <authorList>
            <consortium name="The Broad Institute Genomics Platform"/>
            <consortium name="The Broad Institute Genome Sequencing Center for Infectious Disease"/>
            <person name="Wu L."/>
            <person name="Ma J."/>
        </authorList>
    </citation>
    <scope>NUCLEOTIDE SEQUENCE [LARGE SCALE GENOMIC DNA]</scope>
    <source>
        <strain evidence="7">KCTC 52277</strain>
    </source>
</reference>
<keyword evidence="7" id="KW-1185">Reference proteome</keyword>